<dbReference type="Proteomes" id="UP000366051">
    <property type="component" value="Chromosome"/>
</dbReference>
<proteinExistence type="predicted"/>
<dbReference type="SUPFAM" id="SSF55383">
    <property type="entry name" value="Copper amine oxidase, domain N"/>
    <property type="match status" value="1"/>
</dbReference>
<evidence type="ECO:0000256" key="2">
    <source>
        <dbReference type="SAM" id="SignalP"/>
    </source>
</evidence>
<feature type="coiled-coil region" evidence="1">
    <location>
        <begin position="134"/>
        <end position="196"/>
    </location>
</feature>
<dbReference type="EMBL" id="CP045875">
    <property type="protein sequence ID" value="QGG48966.1"/>
    <property type="molecule type" value="Genomic_DNA"/>
</dbReference>
<feature type="signal peptide" evidence="2">
    <location>
        <begin position="1"/>
        <end position="22"/>
    </location>
</feature>
<dbReference type="Gene3D" id="3.30.457.10">
    <property type="entry name" value="Copper amine oxidase-like, N-terminal domain"/>
    <property type="match status" value="1"/>
</dbReference>
<dbReference type="InterPro" id="IPR036582">
    <property type="entry name" value="Mao_N_sf"/>
</dbReference>
<name>A0A5Q2N5R0_9FIRM</name>
<dbReference type="Pfam" id="PF07833">
    <property type="entry name" value="Cu_amine_oxidN1"/>
    <property type="match status" value="1"/>
</dbReference>
<accession>A0A5Q2N5R0</accession>
<reference evidence="5" key="1">
    <citation type="submission" date="2019-11" db="EMBL/GenBank/DDBJ databases">
        <title>Genome sequence of Heliorestis convoluta strain HH, an alkaliphilic and minimalistic phototrophic bacterium from a soda lake in Egypt.</title>
        <authorList>
            <person name="Dewey E.D."/>
            <person name="Stokes L.M."/>
            <person name="Burchell B.M."/>
            <person name="Shaffer K.N."/>
            <person name="Huntington A.M."/>
            <person name="Baker J.M."/>
            <person name="Nadendla S."/>
            <person name="Giglio M.G."/>
            <person name="Touchman J.W."/>
            <person name="Blankenship R.E."/>
            <person name="Madigan M.T."/>
            <person name="Sattley W.M."/>
        </authorList>
    </citation>
    <scope>NUCLEOTIDE SEQUENCE [LARGE SCALE GENOMIC DNA]</scope>
    <source>
        <strain evidence="5">HH</strain>
    </source>
</reference>
<keyword evidence="5" id="KW-1185">Reference proteome</keyword>
<gene>
    <name evidence="4" type="ORF">FTV88_2877</name>
</gene>
<evidence type="ECO:0000313" key="4">
    <source>
        <dbReference type="EMBL" id="QGG48966.1"/>
    </source>
</evidence>
<protein>
    <submittedName>
        <fullName evidence="4">Copper amine oxidase N-terminal domain-containing protein</fullName>
    </submittedName>
</protein>
<feature type="chain" id="PRO_5024297851" evidence="2">
    <location>
        <begin position="23"/>
        <end position="196"/>
    </location>
</feature>
<keyword evidence="1" id="KW-0175">Coiled coil</keyword>
<evidence type="ECO:0000259" key="3">
    <source>
        <dbReference type="Pfam" id="PF07833"/>
    </source>
</evidence>
<dbReference type="AlphaFoldDB" id="A0A5Q2N5R0"/>
<feature type="domain" description="Copper amine oxidase-like N-terminal" evidence="3">
    <location>
        <begin position="29"/>
        <end position="135"/>
    </location>
</feature>
<keyword evidence="2" id="KW-0732">Signal</keyword>
<sequence length="196" mass="22385">MKKSILILIIILLVASSSLVSANDISVSVNGESIVLEQSPIIEHGRTLVPLRAIFEALGAEVTWNGETRTVTGTKDDIVINLQIENTIAIVNNQEVSLDVPAMIMNGRTLVPLRFIAESLGAEVSWDGKNRVVLINYNKEAEQQRLEQQRLEQQRLEQQRLEQQRLEQQRLDQQRLEQQRLEQQRLEQTKIRANKD</sequence>
<dbReference type="InterPro" id="IPR012854">
    <property type="entry name" value="Cu_amine_oxidase-like_N"/>
</dbReference>
<dbReference type="RefSeq" id="WP_243137167.1">
    <property type="nucleotide sequence ID" value="NZ_CP045875.1"/>
</dbReference>
<evidence type="ECO:0000313" key="5">
    <source>
        <dbReference type="Proteomes" id="UP000366051"/>
    </source>
</evidence>
<organism evidence="4 5">
    <name type="scientific">Heliorestis convoluta</name>
    <dbReference type="NCBI Taxonomy" id="356322"/>
    <lineage>
        <taxon>Bacteria</taxon>
        <taxon>Bacillati</taxon>
        <taxon>Bacillota</taxon>
        <taxon>Clostridia</taxon>
        <taxon>Eubacteriales</taxon>
        <taxon>Heliobacteriaceae</taxon>
        <taxon>Heliorestis</taxon>
    </lineage>
</organism>
<dbReference type="KEGG" id="hcv:FTV88_2877"/>
<evidence type="ECO:0000256" key="1">
    <source>
        <dbReference type="SAM" id="Coils"/>
    </source>
</evidence>